<dbReference type="Proteomes" id="UP001292079">
    <property type="component" value="Unassembled WGS sequence"/>
</dbReference>
<evidence type="ECO:0000256" key="3">
    <source>
        <dbReference type="SAM" id="MobiDB-lite"/>
    </source>
</evidence>
<evidence type="ECO:0000313" key="5">
    <source>
        <dbReference type="EMBL" id="KAK4476280.1"/>
    </source>
</evidence>
<dbReference type="InterPro" id="IPR039431">
    <property type="entry name" value="Vta1/CALS_N"/>
</dbReference>
<dbReference type="Gene3D" id="1.25.40.270">
    <property type="entry name" value="Vacuolar protein sorting-associated protein vta1"/>
    <property type="match status" value="1"/>
</dbReference>
<accession>A0AAE1ZLT2</accession>
<gene>
    <name evidence="5" type="ORF">MN116_001484</name>
</gene>
<sequence length="268" mass="29644">MNFSNVPKELAYLNVFFRCASDHSANDPIITYYCLLHAFQKGLSVTQKPPNVNAFLTSLMDKLEELKKNNSNCEEIKNETVGIPYVKQYALKLYNTAYQKDMNSDFGPYVLYNLLPCLSATVKLFLSASTLLDVVSGAEEVGDDIKEAIKYAKRKAVYISKCLKSGEVPISGPVPNTQAADTPNISGLTNTNDLFNSEPNPQPPQVPTSCAPKQPPSPEPTQASDVSPRQWLNVEKDIKYALSASNYQDKETTIKHLMQALRSLGVDI</sequence>
<evidence type="ECO:0000313" key="6">
    <source>
        <dbReference type="Proteomes" id="UP001292079"/>
    </source>
</evidence>
<dbReference type="Pfam" id="PF04652">
    <property type="entry name" value="Vta1"/>
    <property type="match status" value="1"/>
</dbReference>
<dbReference type="GO" id="GO:0032511">
    <property type="term" value="P:late endosome to vacuole transport via multivesicular body sorting pathway"/>
    <property type="evidence" value="ECO:0007669"/>
    <property type="project" value="InterPro"/>
</dbReference>
<feature type="compositionally biased region" description="Polar residues" evidence="3">
    <location>
        <begin position="174"/>
        <end position="199"/>
    </location>
</feature>
<name>A0AAE1ZLT2_SCHME</name>
<dbReference type="Gene3D" id="1.20.5.420">
    <property type="entry name" value="Immunoglobulin FC, subunit C"/>
    <property type="match status" value="1"/>
</dbReference>
<comment type="subcellular location">
    <subcellularLocation>
        <location evidence="1">Endomembrane system</location>
    </subcellularLocation>
</comment>
<evidence type="ECO:0000259" key="4">
    <source>
        <dbReference type="Pfam" id="PF04652"/>
    </source>
</evidence>
<feature type="domain" description="Vta1/callose synthase N-terminal" evidence="4">
    <location>
        <begin position="14"/>
        <end position="164"/>
    </location>
</feature>
<dbReference type="EMBL" id="JALJAT010000001">
    <property type="protein sequence ID" value="KAK4476280.1"/>
    <property type="molecule type" value="Genomic_DNA"/>
</dbReference>
<protein>
    <recommendedName>
        <fullName evidence="4">Vta1/callose synthase N-terminal domain-containing protein</fullName>
    </recommendedName>
</protein>
<dbReference type="InterPro" id="IPR044538">
    <property type="entry name" value="Vta1-like"/>
</dbReference>
<dbReference type="AlphaFoldDB" id="A0AAE1ZLT2"/>
<dbReference type="InterPro" id="IPR023175">
    <property type="entry name" value="Vta1/CALS_N_sf"/>
</dbReference>
<evidence type="ECO:0000256" key="2">
    <source>
        <dbReference type="ARBA" id="ARBA00023136"/>
    </source>
</evidence>
<proteinExistence type="predicted"/>
<keyword evidence="2" id="KW-0472">Membrane</keyword>
<evidence type="ECO:0000256" key="1">
    <source>
        <dbReference type="ARBA" id="ARBA00004308"/>
    </source>
</evidence>
<dbReference type="PANTHER" id="PTHR46009">
    <property type="entry name" value="VACUOLAR PROTEIN SORTING-ASSOCIATED PROTEIN VTA1 HOMOLOG"/>
    <property type="match status" value="1"/>
</dbReference>
<dbReference type="PANTHER" id="PTHR46009:SF1">
    <property type="entry name" value="VACUOLAR PROTEIN SORTING-ASSOCIATED PROTEIN VTA1 HOMOLOG"/>
    <property type="match status" value="1"/>
</dbReference>
<dbReference type="GO" id="GO:0005771">
    <property type="term" value="C:multivesicular body"/>
    <property type="evidence" value="ECO:0007669"/>
    <property type="project" value="TreeGrafter"/>
</dbReference>
<feature type="region of interest" description="Disordered" evidence="3">
    <location>
        <begin position="171"/>
        <end position="230"/>
    </location>
</feature>
<reference evidence="5" key="1">
    <citation type="submission" date="2022-04" db="EMBL/GenBank/DDBJ databases">
        <authorList>
            <person name="Xu L."/>
            <person name="Lv Z."/>
        </authorList>
    </citation>
    <scope>NUCLEOTIDE SEQUENCE</scope>
    <source>
        <strain evidence="5">LV_2022a</strain>
    </source>
</reference>
<reference evidence="5" key="2">
    <citation type="journal article" date="2023" name="Infect Dis Poverty">
        <title>Chromosome-scale genome of the human blood fluke Schistosoma mekongi and its implications for public health.</title>
        <authorList>
            <person name="Zhou M."/>
            <person name="Xu L."/>
            <person name="Xu D."/>
            <person name="Chen W."/>
            <person name="Khan J."/>
            <person name="Hu Y."/>
            <person name="Huang H."/>
            <person name="Wei H."/>
            <person name="Zhang Y."/>
            <person name="Chusongsang P."/>
            <person name="Tanasarnprasert K."/>
            <person name="Hu X."/>
            <person name="Limpanont Y."/>
            <person name="Lv Z."/>
        </authorList>
    </citation>
    <scope>NUCLEOTIDE SEQUENCE</scope>
    <source>
        <strain evidence="5">LV_2022a</strain>
    </source>
</reference>
<organism evidence="5 6">
    <name type="scientific">Schistosoma mekongi</name>
    <name type="common">Parasitic worm</name>
    <dbReference type="NCBI Taxonomy" id="38744"/>
    <lineage>
        <taxon>Eukaryota</taxon>
        <taxon>Metazoa</taxon>
        <taxon>Spiralia</taxon>
        <taxon>Lophotrochozoa</taxon>
        <taxon>Platyhelminthes</taxon>
        <taxon>Trematoda</taxon>
        <taxon>Digenea</taxon>
        <taxon>Strigeidida</taxon>
        <taxon>Schistosomatoidea</taxon>
        <taxon>Schistosomatidae</taxon>
        <taxon>Schistosoma</taxon>
    </lineage>
</organism>
<keyword evidence="6" id="KW-1185">Reference proteome</keyword>
<comment type="caution">
    <text evidence="5">The sequence shown here is derived from an EMBL/GenBank/DDBJ whole genome shotgun (WGS) entry which is preliminary data.</text>
</comment>